<dbReference type="InterPro" id="IPR029026">
    <property type="entry name" value="tRNA_m1G_MTases_N"/>
</dbReference>
<dbReference type="GO" id="GO:0003723">
    <property type="term" value="F:RNA binding"/>
    <property type="evidence" value="ECO:0007669"/>
    <property type="project" value="InterPro"/>
</dbReference>
<sequence length="258" mass="28755">MISKTKIKYIQSLARKKKRTTERVFVAEGPKVVGDLLSVLPALAVFATSDWMDDHHHQCGQRAELTEVTNEELRRISFLQHPQEVLAVFPQFTDKTDKSAVSTHLTIALDGIQDPGNLGTIIRIADWFGITDIFCSLDTADIYNPKVVQATMGSIARVNITYTDLPQFIDSLPANVPIYGTLLDGKNLYNETLSTTGLIVMGNEGNGISSEIRRRITHRLLIPNYPQGRETAESLNVAIAAAITCSEFRRRQMPRTNK</sequence>
<protein>
    <submittedName>
        <fullName evidence="5">RNA methyltransferase, TrmH family</fullName>
    </submittedName>
</protein>
<evidence type="ECO:0000256" key="3">
    <source>
        <dbReference type="ARBA" id="ARBA00022679"/>
    </source>
</evidence>
<dbReference type="InterPro" id="IPR013123">
    <property type="entry name" value="SpoU_subst-bd"/>
</dbReference>
<comment type="similarity">
    <text evidence="1">Belongs to the class IV-like SAM-binding methyltransferase superfamily. RNA methyltransferase TrmH family.</text>
</comment>
<dbReference type="Pfam" id="PF00588">
    <property type="entry name" value="SpoU_methylase"/>
    <property type="match status" value="1"/>
</dbReference>
<dbReference type="InterPro" id="IPR029064">
    <property type="entry name" value="Ribosomal_eL30-like_sf"/>
</dbReference>
<dbReference type="Gene3D" id="3.40.1280.10">
    <property type="match status" value="1"/>
</dbReference>
<dbReference type="SUPFAM" id="SSF75217">
    <property type="entry name" value="alpha/beta knot"/>
    <property type="match status" value="1"/>
</dbReference>
<dbReference type="PATRIC" id="fig|1081904.3.peg.285"/>
<keyword evidence="6" id="KW-1185">Reference proteome</keyword>
<dbReference type="SMART" id="SM00967">
    <property type="entry name" value="SpoU_sub_bind"/>
    <property type="match status" value="1"/>
</dbReference>
<evidence type="ECO:0000313" key="6">
    <source>
        <dbReference type="Proteomes" id="UP000016600"/>
    </source>
</evidence>
<dbReference type="GO" id="GO:0008173">
    <property type="term" value="F:RNA methyltransferase activity"/>
    <property type="evidence" value="ECO:0007669"/>
    <property type="project" value="InterPro"/>
</dbReference>
<dbReference type="InterPro" id="IPR053888">
    <property type="entry name" value="MRM3-like_sub_bind"/>
</dbReference>
<dbReference type="CDD" id="cd18109">
    <property type="entry name" value="SpoU-like_RNA-MTase"/>
    <property type="match status" value="1"/>
</dbReference>
<comment type="caution">
    <text evidence="5">The sequence shown here is derived from an EMBL/GenBank/DDBJ whole genome shotgun (WGS) entry which is preliminary data.</text>
</comment>
<evidence type="ECO:0000259" key="4">
    <source>
        <dbReference type="SMART" id="SM00967"/>
    </source>
</evidence>
<reference evidence="5 6" key="1">
    <citation type="submission" date="2013-08" db="EMBL/GenBank/DDBJ databases">
        <authorList>
            <person name="Durkin A.S."/>
            <person name="Haft D.R."/>
            <person name="McCorrison J."/>
            <person name="Torralba M."/>
            <person name="Gillis M."/>
            <person name="Haft D.H."/>
            <person name="Methe B."/>
            <person name="Sutton G."/>
            <person name="Nelson K.E."/>
        </authorList>
    </citation>
    <scope>NUCLEOTIDE SEQUENCE [LARGE SCALE GENOMIC DNA]</scope>
    <source>
        <strain evidence="5 6">F0068</strain>
    </source>
</reference>
<dbReference type="EMBL" id="AWET01000007">
    <property type="protein sequence ID" value="ERK03985.1"/>
    <property type="molecule type" value="Genomic_DNA"/>
</dbReference>
<evidence type="ECO:0000313" key="5">
    <source>
        <dbReference type="EMBL" id="ERK03985.1"/>
    </source>
</evidence>
<gene>
    <name evidence="5" type="ORF">HMPREF1218_0310</name>
</gene>
<proteinExistence type="inferred from homology"/>
<dbReference type="AlphaFoldDB" id="U2MQQ8"/>
<evidence type="ECO:0000256" key="1">
    <source>
        <dbReference type="ARBA" id="ARBA00007228"/>
    </source>
</evidence>
<feature type="domain" description="RNA 2-O ribose methyltransferase substrate binding" evidence="4">
    <location>
        <begin position="26"/>
        <end position="95"/>
    </location>
</feature>
<dbReference type="GO" id="GO:0032259">
    <property type="term" value="P:methylation"/>
    <property type="evidence" value="ECO:0007669"/>
    <property type="project" value="UniProtKB-KW"/>
</dbReference>
<organism evidence="5 6">
    <name type="scientific">Hoylesella pleuritidis F0068</name>
    <dbReference type="NCBI Taxonomy" id="1081904"/>
    <lineage>
        <taxon>Bacteria</taxon>
        <taxon>Pseudomonadati</taxon>
        <taxon>Bacteroidota</taxon>
        <taxon>Bacteroidia</taxon>
        <taxon>Bacteroidales</taxon>
        <taxon>Prevotellaceae</taxon>
        <taxon>Hoylesella</taxon>
    </lineage>
</organism>
<dbReference type="RefSeq" id="WP_021583101.1">
    <property type="nucleotide sequence ID" value="NZ_AWET01000007.1"/>
</dbReference>
<dbReference type="GO" id="GO:0006396">
    <property type="term" value="P:RNA processing"/>
    <property type="evidence" value="ECO:0007669"/>
    <property type="project" value="InterPro"/>
</dbReference>
<keyword evidence="2 5" id="KW-0489">Methyltransferase</keyword>
<dbReference type="Proteomes" id="UP000016600">
    <property type="component" value="Unassembled WGS sequence"/>
</dbReference>
<dbReference type="PANTHER" id="PTHR43191:SF2">
    <property type="entry name" value="RRNA METHYLTRANSFERASE 3, MITOCHONDRIAL"/>
    <property type="match status" value="1"/>
</dbReference>
<dbReference type="InterPro" id="IPR029028">
    <property type="entry name" value="Alpha/beta_knot_MTases"/>
</dbReference>
<name>U2MQQ8_9BACT</name>
<dbReference type="PANTHER" id="PTHR43191">
    <property type="entry name" value="RRNA METHYLTRANSFERASE 3"/>
    <property type="match status" value="1"/>
</dbReference>
<accession>U2MQQ8</accession>
<dbReference type="InterPro" id="IPR051259">
    <property type="entry name" value="rRNA_Methyltransferase"/>
</dbReference>
<evidence type="ECO:0000256" key="2">
    <source>
        <dbReference type="ARBA" id="ARBA00022603"/>
    </source>
</evidence>
<dbReference type="InterPro" id="IPR001537">
    <property type="entry name" value="SpoU_MeTrfase"/>
</dbReference>
<dbReference type="Gene3D" id="3.30.1330.30">
    <property type="match status" value="1"/>
</dbReference>
<keyword evidence="3 5" id="KW-0808">Transferase</keyword>
<dbReference type="GO" id="GO:0005737">
    <property type="term" value="C:cytoplasm"/>
    <property type="evidence" value="ECO:0007669"/>
    <property type="project" value="UniProtKB-ARBA"/>
</dbReference>
<dbReference type="SUPFAM" id="SSF55315">
    <property type="entry name" value="L30e-like"/>
    <property type="match status" value="1"/>
</dbReference>
<dbReference type="Pfam" id="PF22435">
    <property type="entry name" value="MRM3-like_sub_bind"/>
    <property type="match status" value="1"/>
</dbReference>